<comment type="similarity">
    <text evidence="2">Belongs to the hyi family.</text>
</comment>
<dbReference type="InterPro" id="IPR026040">
    <property type="entry name" value="HyI-like"/>
</dbReference>
<dbReference type="EMBL" id="BAABAT010000024">
    <property type="protein sequence ID" value="GAA4256593.1"/>
    <property type="molecule type" value="Genomic_DNA"/>
</dbReference>
<dbReference type="Proteomes" id="UP001500620">
    <property type="component" value="Unassembled WGS sequence"/>
</dbReference>
<evidence type="ECO:0000256" key="1">
    <source>
        <dbReference type="ARBA" id="ARBA00023235"/>
    </source>
</evidence>
<name>A0ABP8DI35_9ACTN</name>
<accession>A0ABP8DI35</accession>
<dbReference type="InterPro" id="IPR036237">
    <property type="entry name" value="Xyl_isomerase-like_sf"/>
</dbReference>
<evidence type="ECO:0000313" key="4">
    <source>
        <dbReference type="EMBL" id="GAA4256593.1"/>
    </source>
</evidence>
<evidence type="ECO:0000256" key="2">
    <source>
        <dbReference type="PIRNR" id="PIRNR006241"/>
    </source>
</evidence>
<dbReference type="InterPro" id="IPR013022">
    <property type="entry name" value="Xyl_isomerase-like_TIM-brl"/>
</dbReference>
<sequence length="270" mass="29066">MRFAANLSILYGHLPLLERPAAAASAGFAAVEMWWPWDGPEPDDRNVDTLEDALEQAGVQLVAMNLIEGDMRAGDRGLLSSPARAQRFRDCIDTAVGFAERNGCPVLNALAGNREAGVSADEQYNLAVESLWLAANAAQRAGLVVALEAINRHEAPHYLLGDADTAVALADAVNAATGLNNTGFLCDLYHHGRNGEDIPALLARHAARIAHVQIADTPGRGRPGSGELDYPDLFGRLAAHGYDGWVGLEYEPVRNADIDFDWLPSLRPRI</sequence>
<keyword evidence="5" id="KW-1185">Reference proteome</keyword>
<dbReference type="SUPFAM" id="SSF51658">
    <property type="entry name" value="Xylose isomerase-like"/>
    <property type="match status" value="1"/>
</dbReference>
<comment type="caution">
    <text evidence="4">The sequence shown here is derived from an EMBL/GenBank/DDBJ whole genome shotgun (WGS) entry which is preliminary data.</text>
</comment>
<organism evidence="4 5">
    <name type="scientific">Dactylosporangium darangshiense</name>
    <dbReference type="NCBI Taxonomy" id="579108"/>
    <lineage>
        <taxon>Bacteria</taxon>
        <taxon>Bacillati</taxon>
        <taxon>Actinomycetota</taxon>
        <taxon>Actinomycetes</taxon>
        <taxon>Micromonosporales</taxon>
        <taxon>Micromonosporaceae</taxon>
        <taxon>Dactylosporangium</taxon>
    </lineage>
</organism>
<dbReference type="PIRSF" id="PIRSF006241">
    <property type="entry name" value="HyI"/>
    <property type="match status" value="1"/>
</dbReference>
<dbReference type="Pfam" id="PF01261">
    <property type="entry name" value="AP_endonuc_2"/>
    <property type="match status" value="1"/>
</dbReference>
<evidence type="ECO:0000259" key="3">
    <source>
        <dbReference type="Pfam" id="PF01261"/>
    </source>
</evidence>
<dbReference type="InterPro" id="IPR050417">
    <property type="entry name" value="Sugar_Epim/Isomerase"/>
</dbReference>
<dbReference type="PANTHER" id="PTHR43489">
    <property type="entry name" value="ISOMERASE"/>
    <property type="match status" value="1"/>
</dbReference>
<reference evidence="5" key="1">
    <citation type="journal article" date="2019" name="Int. J. Syst. Evol. Microbiol.">
        <title>The Global Catalogue of Microorganisms (GCM) 10K type strain sequencing project: providing services to taxonomists for standard genome sequencing and annotation.</title>
        <authorList>
            <consortium name="The Broad Institute Genomics Platform"/>
            <consortium name="The Broad Institute Genome Sequencing Center for Infectious Disease"/>
            <person name="Wu L."/>
            <person name="Ma J."/>
        </authorList>
    </citation>
    <scope>NUCLEOTIDE SEQUENCE [LARGE SCALE GENOMIC DNA]</scope>
    <source>
        <strain evidence="5">JCM 17441</strain>
    </source>
</reference>
<proteinExistence type="inferred from homology"/>
<evidence type="ECO:0000313" key="5">
    <source>
        <dbReference type="Proteomes" id="UP001500620"/>
    </source>
</evidence>
<keyword evidence="1 2" id="KW-0413">Isomerase</keyword>
<dbReference type="Gene3D" id="3.20.20.150">
    <property type="entry name" value="Divalent-metal-dependent TIM barrel enzymes"/>
    <property type="match status" value="1"/>
</dbReference>
<protein>
    <submittedName>
        <fullName evidence="4">TIM barrel protein</fullName>
    </submittedName>
</protein>
<gene>
    <name evidence="4" type="ORF">GCM10022255_070030</name>
</gene>
<feature type="domain" description="Xylose isomerase-like TIM barrel" evidence="3">
    <location>
        <begin position="21"/>
        <end position="264"/>
    </location>
</feature>
<dbReference type="PANTHER" id="PTHR43489:SF6">
    <property type="entry name" value="HYDROXYPYRUVATE ISOMERASE-RELATED"/>
    <property type="match status" value="1"/>
</dbReference>